<dbReference type="GO" id="GO:0050897">
    <property type="term" value="F:cobalt ion binding"/>
    <property type="evidence" value="ECO:0007669"/>
    <property type="project" value="TreeGrafter"/>
</dbReference>
<protein>
    <submittedName>
        <fullName evidence="7">Uncharacterized protein</fullName>
    </submittedName>
</protein>
<dbReference type="GO" id="GO:0000287">
    <property type="term" value="F:magnesium ion binding"/>
    <property type="evidence" value="ECO:0007669"/>
    <property type="project" value="TreeGrafter"/>
</dbReference>
<evidence type="ECO:0000256" key="5">
    <source>
        <dbReference type="SAM" id="MobiDB-lite"/>
    </source>
</evidence>
<sequence length="1361" mass="154601">MAVRILFSFDKRPRSIQIQEDLFPQHREVEFVDVDVDVSLASGDEVSLENTGSDAESSVHGDEEYIEDGDSVTMSGDENSEAPSAEPIRAVVPPVDEEGNPLSFAIDTRWAAKLLTSSKVLDSSKESLSKSPRKDHGMTTETLKITKAVTTTTENRTTLEVYTLPGPENSALSPSIGIRWFHLYGAALDWNQFKTTCMTIPDVSERTRYLIAKTLHKIEKEYVKAFLGGLFIEPGTVVRGDECNQTDPQSVIFSCIPYFDIQKPQSNSSNSDRLHPPRTLIQSYYPYEPVRDRDEEQAYISIGNAREGGLIHVPALWMLNVDGRAVITCGYSPLSSDFTKSIKVLQEDLKQLGAGTKNSITSVRFSVPDGRVLLYSPQECGTYFQAEQRIRELRRFSRESWSAGAVQILLQHQGDRIKATPANWPAVVRQQHVIFIDLVLVKDVPENVSDTLPPALLDAAMTHGSVPPFYHWPSALSKDQMRSLSLPVGIEHATKCLQRVEAAMVNAILSETAANGPVEQTFTSTKYYETLRESTFEEVEKNITLQIQRTDAESNRSHCSHHQIIVRDQSSKLPSKAHEFFKVVHDTLGLFFGDVNKPILMQKVWGATANIAAAVERLREHSAYEPDPKEYTDPGWKTPKTNTRAWRIRTPSMSYTYANADATKFKLPLPEDDKEFGSSLKRCKRCAREAPFDDPNAALKHLRKHAAAEASKQGDSNSSSFLKDNETWKGWIRNDDQALLESTMAGACAVLDRAIVEAGKIFEHLKELVDGVRDEEGNLSDLYSFPRKLLETLHRLVVFYFSVERSLHYTEEYFDETKRGGYQEDYPYSDPGLEVLSNFHDSVESSVLQAREELCEMVRSPTTNDATERMSWGAESISSWLIRRLIVKPLEKSMTVGDMYREYLSTLQFQVNHRPSKRLLRSINLLQEELTILAQVNDWQTRLVNNYMSVLDDASYPIDVPSRRALYPYERLLLNSCLDNLALTREEYEDQIRRCGPLSNSTKQSAEINEEDHGKAILVFTVVTVIFLPLSFVTSYLGMNTSDIRDMENKQGLFWEIALPLTVSIMAIMLAIAYNGDEIRDFTSSIYRSLTGKQDRRLSARGISVLQRRRAAKNPTDSSSTLSMADDAEYAAPKAKPDYNDTWYSNAWDRSRKTRQGLVTENWGVGDDSAELRLDIARRSSARKPAFPSSIQTIEMPAAVPYSYTETKILPDLRSKPESPPPPPPAVMRRQNKLIQTAMSRPRPRPLRYDVPPPPPDRPTYMRIHKKYIVPSVLDDAYLPWDYDDSDPNYIIIRQYLEHWETDRLFEQSKELMEGRGSRTNAQHQPRPGGSEYVWRSKKNMRRRTRARKRWGDEGDDEWYA</sequence>
<feature type="transmembrane region" description="Helical" evidence="6">
    <location>
        <begin position="1017"/>
        <end position="1041"/>
    </location>
</feature>
<feature type="compositionally biased region" description="Basic residues" evidence="5">
    <location>
        <begin position="1336"/>
        <end position="1349"/>
    </location>
</feature>
<dbReference type="PANTHER" id="PTHR46494:SF1">
    <property type="entry name" value="CORA FAMILY METAL ION TRANSPORTER (EUROFUNG)"/>
    <property type="match status" value="1"/>
</dbReference>
<dbReference type="GO" id="GO:0015087">
    <property type="term" value="F:cobalt ion transmembrane transporter activity"/>
    <property type="evidence" value="ECO:0007669"/>
    <property type="project" value="TreeGrafter"/>
</dbReference>
<evidence type="ECO:0000256" key="3">
    <source>
        <dbReference type="ARBA" id="ARBA00022989"/>
    </source>
</evidence>
<evidence type="ECO:0000256" key="1">
    <source>
        <dbReference type="ARBA" id="ARBA00004651"/>
    </source>
</evidence>
<feature type="transmembrane region" description="Helical" evidence="6">
    <location>
        <begin position="1053"/>
        <end position="1074"/>
    </location>
</feature>
<keyword evidence="8" id="KW-1185">Reference proteome</keyword>
<gene>
    <name evidence="7" type="ORF">N0V89_003590</name>
</gene>
<dbReference type="Proteomes" id="UP001140513">
    <property type="component" value="Unassembled WGS sequence"/>
</dbReference>
<proteinExistence type="predicted"/>
<feature type="region of interest" description="Disordered" evidence="5">
    <location>
        <begin position="1312"/>
        <end position="1361"/>
    </location>
</feature>
<evidence type="ECO:0000313" key="7">
    <source>
        <dbReference type="EMBL" id="KAJ4355570.1"/>
    </source>
</evidence>
<dbReference type="OrthoDB" id="5430750at2759"/>
<keyword evidence="2 6" id="KW-0812">Transmembrane</keyword>
<dbReference type="GO" id="GO:0005886">
    <property type="term" value="C:plasma membrane"/>
    <property type="evidence" value="ECO:0007669"/>
    <property type="project" value="UniProtKB-SubCell"/>
</dbReference>
<evidence type="ECO:0000313" key="8">
    <source>
        <dbReference type="Proteomes" id="UP001140513"/>
    </source>
</evidence>
<keyword evidence="4 6" id="KW-0472">Membrane</keyword>
<accession>A0A9W9CCD6</accession>
<dbReference type="InterPro" id="IPR045863">
    <property type="entry name" value="CorA_TM1_TM2"/>
</dbReference>
<name>A0A9W9CCD6_9PLEO</name>
<feature type="region of interest" description="Disordered" evidence="5">
    <location>
        <begin position="68"/>
        <end position="91"/>
    </location>
</feature>
<dbReference type="GeneID" id="80907120"/>
<reference evidence="7" key="1">
    <citation type="submission" date="2022-10" db="EMBL/GenBank/DDBJ databases">
        <title>Tapping the CABI collections for fungal endophytes: first genome assemblies for Collariella, Neodidymelliopsis, Ascochyta clinopodiicola, Didymella pomorum, Didymosphaeria variabile, Neocosmospora piperis and Neocucurbitaria cava.</title>
        <authorList>
            <person name="Hill R."/>
        </authorList>
    </citation>
    <scope>NUCLEOTIDE SEQUENCE</scope>
    <source>
        <strain evidence="7">IMI 356815</strain>
    </source>
</reference>
<organism evidence="7 8">
    <name type="scientific">Didymosphaeria variabile</name>
    <dbReference type="NCBI Taxonomy" id="1932322"/>
    <lineage>
        <taxon>Eukaryota</taxon>
        <taxon>Fungi</taxon>
        <taxon>Dikarya</taxon>
        <taxon>Ascomycota</taxon>
        <taxon>Pezizomycotina</taxon>
        <taxon>Dothideomycetes</taxon>
        <taxon>Pleosporomycetidae</taxon>
        <taxon>Pleosporales</taxon>
        <taxon>Massarineae</taxon>
        <taxon>Didymosphaeriaceae</taxon>
        <taxon>Didymosphaeria</taxon>
    </lineage>
</organism>
<dbReference type="GO" id="GO:0015095">
    <property type="term" value="F:magnesium ion transmembrane transporter activity"/>
    <property type="evidence" value="ECO:0007669"/>
    <property type="project" value="TreeGrafter"/>
</dbReference>
<comment type="subcellular location">
    <subcellularLocation>
        <location evidence="1">Cell membrane</location>
        <topology evidence="1">Multi-pass membrane protein</topology>
    </subcellularLocation>
</comment>
<dbReference type="InterPro" id="IPR002523">
    <property type="entry name" value="MgTranspt_CorA/ZnTranspt_ZntB"/>
</dbReference>
<dbReference type="Pfam" id="PF01544">
    <property type="entry name" value="CorA"/>
    <property type="match status" value="1"/>
</dbReference>
<dbReference type="RefSeq" id="XP_056072696.1">
    <property type="nucleotide sequence ID" value="XM_056212388.1"/>
</dbReference>
<comment type="caution">
    <text evidence="7">The sequence shown here is derived from an EMBL/GenBank/DDBJ whole genome shotgun (WGS) entry which is preliminary data.</text>
</comment>
<dbReference type="Gene3D" id="1.20.58.340">
    <property type="entry name" value="Magnesium transport protein CorA, transmembrane region"/>
    <property type="match status" value="1"/>
</dbReference>
<evidence type="ECO:0000256" key="2">
    <source>
        <dbReference type="ARBA" id="ARBA00022692"/>
    </source>
</evidence>
<evidence type="ECO:0000256" key="6">
    <source>
        <dbReference type="SAM" id="Phobius"/>
    </source>
</evidence>
<dbReference type="PANTHER" id="PTHR46494">
    <property type="entry name" value="CORA FAMILY METAL ION TRANSPORTER (EUROFUNG)"/>
    <property type="match status" value="1"/>
</dbReference>
<evidence type="ECO:0000256" key="4">
    <source>
        <dbReference type="ARBA" id="ARBA00023136"/>
    </source>
</evidence>
<dbReference type="EMBL" id="JAPEUX010000003">
    <property type="protein sequence ID" value="KAJ4355570.1"/>
    <property type="molecule type" value="Genomic_DNA"/>
</dbReference>
<dbReference type="SUPFAM" id="SSF144083">
    <property type="entry name" value="Magnesium transport protein CorA, transmembrane region"/>
    <property type="match status" value="1"/>
</dbReference>
<keyword evidence="3 6" id="KW-1133">Transmembrane helix</keyword>